<keyword evidence="6" id="KW-1185">Reference proteome</keyword>
<accession>A0ABW5JB06</accession>
<protein>
    <recommendedName>
        <fullName evidence="2">Bleomycin resistance protein</fullName>
    </recommendedName>
</protein>
<evidence type="ECO:0000313" key="6">
    <source>
        <dbReference type="Proteomes" id="UP001597510"/>
    </source>
</evidence>
<dbReference type="Pfam" id="PF19581">
    <property type="entry name" value="Glyoxalase_7"/>
    <property type="match status" value="1"/>
</dbReference>
<dbReference type="Gene3D" id="3.10.180.10">
    <property type="entry name" value="2,3-Dihydroxybiphenyl 1,2-Dioxygenase, domain 1"/>
    <property type="match status" value="1"/>
</dbReference>
<organism evidence="5 6">
    <name type="scientific">Emticicia soli</name>
    <dbReference type="NCBI Taxonomy" id="2027878"/>
    <lineage>
        <taxon>Bacteria</taxon>
        <taxon>Pseudomonadati</taxon>
        <taxon>Bacteroidota</taxon>
        <taxon>Cytophagia</taxon>
        <taxon>Cytophagales</taxon>
        <taxon>Leadbetterellaceae</taxon>
        <taxon>Emticicia</taxon>
    </lineage>
</organism>
<evidence type="ECO:0000256" key="3">
    <source>
        <dbReference type="ARBA" id="ARBA00023251"/>
    </source>
</evidence>
<dbReference type="Proteomes" id="UP001597510">
    <property type="component" value="Unassembled WGS sequence"/>
</dbReference>
<comment type="caution">
    <text evidence="5">The sequence shown here is derived from an EMBL/GenBank/DDBJ whole genome shotgun (WGS) entry which is preliminary data.</text>
</comment>
<reference evidence="6" key="1">
    <citation type="journal article" date="2019" name="Int. J. Syst. Evol. Microbiol.">
        <title>The Global Catalogue of Microorganisms (GCM) 10K type strain sequencing project: providing services to taxonomists for standard genome sequencing and annotation.</title>
        <authorList>
            <consortium name="The Broad Institute Genomics Platform"/>
            <consortium name="The Broad Institute Genome Sequencing Center for Infectious Disease"/>
            <person name="Wu L."/>
            <person name="Ma J."/>
        </authorList>
    </citation>
    <scope>NUCLEOTIDE SEQUENCE [LARGE SCALE GENOMIC DNA]</scope>
    <source>
        <strain evidence="6">KCTC 52344</strain>
    </source>
</reference>
<evidence type="ECO:0000256" key="1">
    <source>
        <dbReference type="ARBA" id="ARBA00011051"/>
    </source>
</evidence>
<dbReference type="EMBL" id="JBHULC010000011">
    <property type="protein sequence ID" value="MFD2521946.1"/>
    <property type="molecule type" value="Genomic_DNA"/>
</dbReference>
<gene>
    <name evidence="5" type="ORF">ACFSR2_13690</name>
</gene>
<keyword evidence="3" id="KW-0046">Antibiotic resistance</keyword>
<feature type="domain" description="VOC" evidence="4">
    <location>
        <begin position="1"/>
        <end position="117"/>
    </location>
</feature>
<name>A0ABW5JB06_9BACT</name>
<dbReference type="InterPro" id="IPR000335">
    <property type="entry name" value="Bleomycin-R"/>
</dbReference>
<evidence type="ECO:0000259" key="4">
    <source>
        <dbReference type="PROSITE" id="PS51819"/>
    </source>
</evidence>
<dbReference type="SUPFAM" id="SSF54593">
    <property type="entry name" value="Glyoxalase/Bleomycin resistance protein/Dihydroxybiphenyl dioxygenase"/>
    <property type="match status" value="1"/>
</dbReference>
<sequence length="120" mass="14152">MNTITPVFRIFDIDKAKEFYIDWLGFKVDWEHRFGDNFPLYMSISKGDIVMHLSEHYGDATPGSKIMINYTGLKEYCASLQAKDYRYFKPGVKDSHWDSYIMELTDPFGNRLMFNEPKTN</sequence>
<dbReference type="InterPro" id="IPR037523">
    <property type="entry name" value="VOC_core"/>
</dbReference>
<evidence type="ECO:0000313" key="5">
    <source>
        <dbReference type="EMBL" id="MFD2521946.1"/>
    </source>
</evidence>
<comment type="similarity">
    <text evidence="1">Belongs to the bleomycin resistance protein family.</text>
</comment>
<dbReference type="RefSeq" id="WP_340236221.1">
    <property type="nucleotide sequence ID" value="NZ_JBBEWC010000005.1"/>
</dbReference>
<proteinExistence type="inferred from homology"/>
<dbReference type="PROSITE" id="PS51819">
    <property type="entry name" value="VOC"/>
    <property type="match status" value="1"/>
</dbReference>
<dbReference type="InterPro" id="IPR029068">
    <property type="entry name" value="Glyas_Bleomycin-R_OHBP_Dase"/>
</dbReference>
<evidence type="ECO:0000256" key="2">
    <source>
        <dbReference type="ARBA" id="ARBA00021572"/>
    </source>
</evidence>